<feature type="transmembrane region" description="Helical" evidence="1">
    <location>
        <begin position="117"/>
        <end position="137"/>
    </location>
</feature>
<dbReference type="RefSeq" id="WP_126981757.1">
    <property type="nucleotide sequence ID" value="NZ_RZHD01000005.1"/>
</dbReference>
<organism evidence="2 3">
    <name type="scientific">Vreelandella populi</name>
    <dbReference type="NCBI Taxonomy" id="2498858"/>
    <lineage>
        <taxon>Bacteria</taxon>
        <taxon>Pseudomonadati</taxon>
        <taxon>Pseudomonadota</taxon>
        <taxon>Gammaproteobacteria</taxon>
        <taxon>Oceanospirillales</taxon>
        <taxon>Halomonadaceae</taxon>
        <taxon>Vreelandella</taxon>
    </lineage>
</organism>
<keyword evidence="1" id="KW-0812">Transmembrane</keyword>
<sequence>MSEITKTVVAITMKSCLYAFSLQSVLYYLGSNFLEGFFKSNLIIILIALLAINAATLGLVLTKIRELIDNRGGGSSFFISTKENMLLSIKEQIVLIVLSVLFLSLRYSEIVQSYKEAIYLIDVFILTVFFYALYILYDTAKSIILIIDYD</sequence>
<keyword evidence="1" id="KW-0472">Membrane</keyword>
<protein>
    <submittedName>
        <fullName evidence="2">Uncharacterized protein</fullName>
    </submittedName>
</protein>
<keyword evidence="1" id="KW-1133">Transmembrane helix</keyword>
<name>A0A433LCF8_9GAMM</name>
<dbReference type="OrthoDB" id="9554413at2"/>
<dbReference type="EMBL" id="RZHD01000005">
    <property type="protein sequence ID" value="RUR46456.1"/>
    <property type="molecule type" value="Genomic_DNA"/>
</dbReference>
<reference evidence="2 3" key="1">
    <citation type="submission" date="2018-12" db="EMBL/GenBank/DDBJ databases">
        <title>three novel Halomonas strain isolated from plants.</title>
        <authorList>
            <person name="Sun C."/>
        </authorList>
    </citation>
    <scope>NUCLEOTIDE SEQUENCE [LARGE SCALE GENOMIC DNA]</scope>
    <source>
        <strain evidence="2 3">RC</strain>
    </source>
</reference>
<comment type="caution">
    <text evidence="2">The sequence shown here is derived from an EMBL/GenBank/DDBJ whole genome shotgun (WGS) entry which is preliminary data.</text>
</comment>
<keyword evidence="3" id="KW-1185">Reference proteome</keyword>
<feature type="transmembrane region" description="Helical" evidence="1">
    <location>
        <begin position="42"/>
        <end position="64"/>
    </location>
</feature>
<evidence type="ECO:0000256" key="1">
    <source>
        <dbReference type="SAM" id="Phobius"/>
    </source>
</evidence>
<dbReference type="Proteomes" id="UP000286912">
    <property type="component" value="Unassembled WGS sequence"/>
</dbReference>
<proteinExistence type="predicted"/>
<feature type="transmembrane region" description="Helical" evidence="1">
    <location>
        <begin position="85"/>
        <end position="105"/>
    </location>
</feature>
<accession>A0A433LCF8</accession>
<evidence type="ECO:0000313" key="2">
    <source>
        <dbReference type="EMBL" id="RUR46456.1"/>
    </source>
</evidence>
<feature type="transmembrane region" description="Helical" evidence="1">
    <location>
        <begin position="7"/>
        <end position="30"/>
    </location>
</feature>
<gene>
    <name evidence="2" type="ORF">ELY37_10825</name>
</gene>
<dbReference type="AlphaFoldDB" id="A0A433LCF8"/>
<evidence type="ECO:0000313" key="3">
    <source>
        <dbReference type="Proteomes" id="UP000286912"/>
    </source>
</evidence>